<gene>
    <name evidence="2" type="ORF">H6P81_021458</name>
</gene>
<keyword evidence="3" id="KW-1185">Reference proteome</keyword>
<feature type="region of interest" description="Disordered" evidence="1">
    <location>
        <begin position="86"/>
        <end position="118"/>
    </location>
</feature>
<sequence>MNASKVRIQPEPLTPSPLADPLGLPTPRASCGKVDLSRRGASEAQFQTWRAFESFGRLKCTLTDSAHVDPIHPSPRRAVGPKHIKENKTLSGGVPTGLESQFCPTPKPGGLAEAHKGPGPVLVVPGAKEGGVAGAEVEAGRPT</sequence>
<protein>
    <submittedName>
        <fullName evidence="2">Uncharacterized protein</fullName>
    </submittedName>
</protein>
<dbReference type="EMBL" id="JAINDJ010000053">
    <property type="protein sequence ID" value="KAG9438586.1"/>
    <property type="molecule type" value="Genomic_DNA"/>
</dbReference>
<dbReference type="Proteomes" id="UP000825729">
    <property type="component" value="Unassembled WGS sequence"/>
</dbReference>
<reference evidence="2 3" key="1">
    <citation type="submission" date="2021-07" db="EMBL/GenBank/DDBJ databases">
        <title>The Aristolochia fimbriata genome: insights into angiosperm evolution, floral development and chemical biosynthesis.</title>
        <authorList>
            <person name="Jiao Y."/>
        </authorList>
    </citation>
    <scope>NUCLEOTIDE SEQUENCE [LARGE SCALE GENOMIC DNA]</scope>
    <source>
        <strain evidence="2">IBCAS-2021</strain>
        <tissue evidence="2">Leaf</tissue>
    </source>
</reference>
<evidence type="ECO:0000256" key="1">
    <source>
        <dbReference type="SAM" id="MobiDB-lite"/>
    </source>
</evidence>
<accession>A0AAV7DSF0</accession>
<comment type="caution">
    <text evidence="2">The sequence shown here is derived from an EMBL/GenBank/DDBJ whole genome shotgun (WGS) entry which is preliminary data.</text>
</comment>
<proteinExistence type="predicted"/>
<dbReference type="AlphaFoldDB" id="A0AAV7DSF0"/>
<evidence type="ECO:0000313" key="2">
    <source>
        <dbReference type="EMBL" id="KAG9438586.1"/>
    </source>
</evidence>
<name>A0AAV7DSF0_ARIFI</name>
<feature type="region of interest" description="Disordered" evidence="1">
    <location>
        <begin position="1"/>
        <end position="40"/>
    </location>
</feature>
<evidence type="ECO:0000313" key="3">
    <source>
        <dbReference type="Proteomes" id="UP000825729"/>
    </source>
</evidence>
<organism evidence="2 3">
    <name type="scientific">Aristolochia fimbriata</name>
    <name type="common">White veined hardy Dutchman's pipe vine</name>
    <dbReference type="NCBI Taxonomy" id="158543"/>
    <lineage>
        <taxon>Eukaryota</taxon>
        <taxon>Viridiplantae</taxon>
        <taxon>Streptophyta</taxon>
        <taxon>Embryophyta</taxon>
        <taxon>Tracheophyta</taxon>
        <taxon>Spermatophyta</taxon>
        <taxon>Magnoliopsida</taxon>
        <taxon>Magnoliidae</taxon>
        <taxon>Piperales</taxon>
        <taxon>Aristolochiaceae</taxon>
        <taxon>Aristolochia</taxon>
    </lineage>
</organism>